<dbReference type="EMBL" id="CP003389">
    <property type="protein sequence ID" value="AFE03304.1"/>
    <property type="molecule type" value="Genomic_DNA"/>
</dbReference>
<evidence type="ECO:0000313" key="1">
    <source>
        <dbReference type="EMBL" id="AFE03304.1"/>
    </source>
</evidence>
<protein>
    <recommendedName>
        <fullName evidence="3">DUF2378 family protein</fullName>
    </recommendedName>
</protein>
<reference evidence="2" key="2">
    <citation type="submission" date="2012-03" db="EMBL/GenBank/DDBJ databases">
        <title>Genome sequence of the fruiting myxobacterium Corallococcus coralloides DSM 2259.</title>
        <authorList>
            <person name="Huntley S."/>
            <person name="Zhang Y."/>
            <person name="Treuner-Lange A."/>
            <person name="Sensen C.W."/>
            <person name="Sogaard-Andersen L."/>
        </authorList>
    </citation>
    <scope>NUCLEOTIDE SEQUENCE [LARGE SCALE GENOMIC DNA]</scope>
    <source>
        <strain evidence="2">ATCC 25202 / DSM 2259 / NBRC 100086 / M2</strain>
    </source>
</reference>
<accession>H8MV21</accession>
<dbReference type="Pfam" id="PF09536">
    <property type="entry name" value="DUF2378"/>
    <property type="match status" value="1"/>
</dbReference>
<dbReference type="NCBIfam" id="TIGR02265">
    <property type="entry name" value="Mxa_TIGR02265"/>
    <property type="match status" value="1"/>
</dbReference>
<name>H8MV21_CORCM</name>
<dbReference type="InterPro" id="IPR011751">
    <property type="entry name" value="Mxa_paralog_2265"/>
</dbReference>
<dbReference type="KEGG" id="ccx:COCOR_00155"/>
<reference evidence="1 2" key="1">
    <citation type="journal article" date="2012" name="J. Bacteriol.">
        <title>Complete Genome Sequence of the Fruiting Myxobacterium Corallococcus coralloides DSM 2259.</title>
        <authorList>
            <person name="Huntley S."/>
            <person name="Zhang Y."/>
            <person name="Treuner-Lange A."/>
            <person name="Kneip S."/>
            <person name="Sensen C.W."/>
            <person name="Sogaard-Andersen L."/>
        </authorList>
    </citation>
    <scope>NUCLEOTIDE SEQUENCE [LARGE SCALE GENOMIC DNA]</scope>
    <source>
        <strain evidence="2">ATCC 25202 / DSM 2259 / NBRC 100086 / M2</strain>
    </source>
</reference>
<keyword evidence="2" id="KW-1185">Reference proteome</keyword>
<evidence type="ECO:0008006" key="3">
    <source>
        <dbReference type="Google" id="ProtNLM"/>
    </source>
</evidence>
<proteinExistence type="predicted"/>
<sequence length="236" mass="26214">MWDEATKDPRSTGFVKLLRPLVETPLHEGMGGLFPGPSAFTDEGRIPSAVEKEFPIVRPPEKVVFGHTVEGLLVTLDGHLEGPLRPRLKAVGLDLDQKLAPAYPRDQWHQMLLLGAQVLFPHHSVAQAHWHLGQRFVTAYFSTRIGRALQGVLKFLGPARTLERTTRNMASGNNYLHVDVERLAATDYRLRVNEGGLHPEFIGALCHFGTLTTGVKGLTTVVEGREGPAATYRMRW</sequence>
<dbReference type="AlphaFoldDB" id="H8MV21"/>
<gene>
    <name evidence="1" type="ordered locus">COCOR_00155</name>
</gene>
<dbReference type="HOGENOM" id="CLU_102483_0_0_7"/>
<evidence type="ECO:0000313" key="2">
    <source>
        <dbReference type="Proteomes" id="UP000007587"/>
    </source>
</evidence>
<dbReference type="InParanoid" id="H8MV21"/>
<organism evidence="1 2">
    <name type="scientific">Corallococcus coralloides (strain ATCC 25202 / DSM 2259 / NBRC 100086 / M2)</name>
    <name type="common">Myxococcus coralloides</name>
    <dbReference type="NCBI Taxonomy" id="1144275"/>
    <lineage>
        <taxon>Bacteria</taxon>
        <taxon>Pseudomonadati</taxon>
        <taxon>Myxococcota</taxon>
        <taxon>Myxococcia</taxon>
        <taxon>Myxococcales</taxon>
        <taxon>Cystobacterineae</taxon>
        <taxon>Myxococcaceae</taxon>
        <taxon>Corallococcus</taxon>
    </lineage>
</organism>
<dbReference type="Proteomes" id="UP000007587">
    <property type="component" value="Chromosome"/>
</dbReference>
<dbReference type="STRING" id="1144275.COCOR_00155"/>